<reference evidence="4" key="1">
    <citation type="journal article" date="2010" name="Nat. Biotechnol.">
        <title>Draft genome sequence of the oilseed species Ricinus communis.</title>
        <authorList>
            <person name="Chan A.P."/>
            <person name="Crabtree J."/>
            <person name="Zhao Q."/>
            <person name="Lorenzi H."/>
            <person name="Orvis J."/>
            <person name="Puiu D."/>
            <person name="Melake-Berhan A."/>
            <person name="Jones K.M."/>
            <person name="Redman J."/>
            <person name="Chen G."/>
            <person name="Cahoon E.B."/>
            <person name="Gedil M."/>
            <person name="Stanke M."/>
            <person name="Haas B.J."/>
            <person name="Wortman J.R."/>
            <person name="Fraser-Liggett C.M."/>
            <person name="Ravel J."/>
            <person name="Rabinowicz P.D."/>
        </authorList>
    </citation>
    <scope>NUCLEOTIDE SEQUENCE [LARGE SCALE GENOMIC DNA]</scope>
    <source>
        <strain evidence="4">cv. Hale</strain>
    </source>
</reference>
<feature type="compositionally biased region" description="Basic and acidic residues" evidence="1">
    <location>
        <begin position="43"/>
        <end position="63"/>
    </location>
</feature>
<dbReference type="AlphaFoldDB" id="B9S0J7"/>
<evidence type="ECO:0008006" key="5">
    <source>
        <dbReference type="Google" id="ProtNLM"/>
    </source>
</evidence>
<proteinExistence type="predicted"/>
<feature type="signal peptide" evidence="2">
    <location>
        <begin position="1"/>
        <end position="19"/>
    </location>
</feature>
<dbReference type="InParanoid" id="B9S0J7"/>
<dbReference type="EMBL" id="EQ973837">
    <property type="protein sequence ID" value="EEF42930.1"/>
    <property type="molecule type" value="Genomic_DNA"/>
</dbReference>
<keyword evidence="4" id="KW-1185">Reference proteome</keyword>
<dbReference type="Proteomes" id="UP000008311">
    <property type="component" value="Unassembled WGS sequence"/>
</dbReference>
<feature type="region of interest" description="Disordered" evidence="1">
    <location>
        <begin position="39"/>
        <end position="93"/>
    </location>
</feature>
<evidence type="ECO:0000313" key="4">
    <source>
        <dbReference type="Proteomes" id="UP000008311"/>
    </source>
</evidence>
<sequence length="118" mass="12999">MKKSIVLFLVVAGVMVSSCMVVTEGIGEIYVEEQRQQIYEQGKANDGRKSRVDYSERSIDNHHSIPRQYYDRGGSPQGGDDNGGKGDDGSYRELILQEVEEGLEVETSSSKGKALTNP</sequence>
<evidence type="ECO:0000256" key="1">
    <source>
        <dbReference type="SAM" id="MobiDB-lite"/>
    </source>
</evidence>
<evidence type="ECO:0000313" key="3">
    <source>
        <dbReference type="EMBL" id="EEF42930.1"/>
    </source>
</evidence>
<organism evidence="3 4">
    <name type="scientific">Ricinus communis</name>
    <name type="common">Castor bean</name>
    <dbReference type="NCBI Taxonomy" id="3988"/>
    <lineage>
        <taxon>Eukaryota</taxon>
        <taxon>Viridiplantae</taxon>
        <taxon>Streptophyta</taxon>
        <taxon>Embryophyta</taxon>
        <taxon>Tracheophyta</taxon>
        <taxon>Spermatophyta</taxon>
        <taxon>Magnoliopsida</taxon>
        <taxon>eudicotyledons</taxon>
        <taxon>Gunneridae</taxon>
        <taxon>Pentapetalae</taxon>
        <taxon>rosids</taxon>
        <taxon>fabids</taxon>
        <taxon>Malpighiales</taxon>
        <taxon>Euphorbiaceae</taxon>
        <taxon>Acalyphoideae</taxon>
        <taxon>Acalypheae</taxon>
        <taxon>Ricinus</taxon>
    </lineage>
</organism>
<accession>B9S0J7</accession>
<protein>
    <recommendedName>
        <fullName evidence="5">Glycine-rich protein</fullName>
    </recommendedName>
</protein>
<dbReference type="PANTHER" id="PTHR36040:SF3">
    <property type="entry name" value="OS04G0188500 PROTEIN"/>
    <property type="match status" value="1"/>
</dbReference>
<evidence type="ECO:0000256" key="2">
    <source>
        <dbReference type="SAM" id="SignalP"/>
    </source>
</evidence>
<keyword evidence="2" id="KW-0732">Signal</keyword>
<name>B9S0J7_RICCO</name>
<feature type="compositionally biased region" description="Basic and acidic residues" evidence="1">
    <location>
        <begin position="82"/>
        <end position="91"/>
    </location>
</feature>
<dbReference type="PROSITE" id="PS51257">
    <property type="entry name" value="PROKAR_LIPOPROTEIN"/>
    <property type="match status" value="1"/>
</dbReference>
<dbReference type="PANTHER" id="PTHR36040">
    <property type="entry name" value="OS04G0188500 PROTEIN"/>
    <property type="match status" value="1"/>
</dbReference>
<gene>
    <name evidence="3" type="ORF">RCOM_1355430</name>
</gene>
<feature type="chain" id="PRO_5002891481" description="Glycine-rich protein" evidence="2">
    <location>
        <begin position="20"/>
        <end position="118"/>
    </location>
</feature>